<sequence>MKLRIKDNSIRLRLTQTEVEQIGNGDQIHNNLNFPGGERVSYLLAGSAVENPEIDYKDNRISISVPTEILTIWANSNEVSLLYELSLDHDNVLKLLIEKDFACLTPREDEDESDLFPHPEQGENQC</sequence>
<dbReference type="EMBL" id="UINC01001562">
    <property type="protein sequence ID" value="SUZ83692.1"/>
    <property type="molecule type" value="Genomic_DNA"/>
</dbReference>
<reference evidence="1" key="1">
    <citation type="submission" date="2018-05" db="EMBL/GenBank/DDBJ databases">
        <authorList>
            <person name="Lanie J.A."/>
            <person name="Ng W.-L."/>
            <person name="Kazmierczak K.M."/>
            <person name="Andrzejewski T.M."/>
            <person name="Davidsen T.M."/>
            <person name="Wayne K.J."/>
            <person name="Tettelin H."/>
            <person name="Glass J.I."/>
            <person name="Rusch D."/>
            <person name="Podicherti R."/>
            <person name="Tsui H.-C.T."/>
            <person name="Winkler M.E."/>
        </authorList>
    </citation>
    <scope>NUCLEOTIDE SEQUENCE</scope>
</reference>
<accession>A0A381QW92</accession>
<dbReference type="InterPro" id="IPR053825">
    <property type="entry name" value="DUF7009"/>
</dbReference>
<gene>
    <name evidence="1" type="ORF">METZ01_LOCUS36546</name>
</gene>
<dbReference type="AlphaFoldDB" id="A0A381QW92"/>
<protein>
    <submittedName>
        <fullName evidence="1">Uncharacterized protein</fullName>
    </submittedName>
</protein>
<dbReference type="Pfam" id="PF22668">
    <property type="entry name" value="DUF7009"/>
    <property type="match status" value="1"/>
</dbReference>
<proteinExistence type="predicted"/>
<evidence type="ECO:0000313" key="1">
    <source>
        <dbReference type="EMBL" id="SUZ83692.1"/>
    </source>
</evidence>
<name>A0A381QW92_9ZZZZ</name>
<organism evidence="1">
    <name type="scientific">marine metagenome</name>
    <dbReference type="NCBI Taxonomy" id="408172"/>
    <lineage>
        <taxon>unclassified sequences</taxon>
        <taxon>metagenomes</taxon>
        <taxon>ecological metagenomes</taxon>
    </lineage>
</organism>